<feature type="domain" description="FAD-binding" evidence="4">
    <location>
        <begin position="2"/>
        <end position="329"/>
    </location>
</feature>
<keyword evidence="5" id="KW-0503">Monooxygenase</keyword>
<evidence type="ECO:0000259" key="4">
    <source>
        <dbReference type="Pfam" id="PF01494"/>
    </source>
</evidence>
<evidence type="ECO:0000313" key="6">
    <source>
        <dbReference type="Proteomes" id="UP000614996"/>
    </source>
</evidence>
<dbReference type="AlphaFoldDB" id="A0A8J4EII9"/>
<protein>
    <submittedName>
        <fullName evidence="5">Putative monooxygenase</fullName>
    </submittedName>
</protein>
<evidence type="ECO:0000313" key="5">
    <source>
        <dbReference type="EMBL" id="GIL24938.1"/>
    </source>
</evidence>
<dbReference type="EMBL" id="BOPO01000002">
    <property type="protein sequence ID" value="GIL24938.1"/>
    <property type="molecule type" value="Genomic_DNA"/>
</dbReference>
<proteinExistence type="predicted"/>
<keyword evidence="2" id="KW-0285">Flavoprotein</keyword>
<dbReference type="Gene3D" id="3.40.30.120">
    <property type="match status" value="1"/>
</dbReference>
<dbReference type="Proteomes" id="UP000614996">
    <property type="component" value="Unassembled WGS sequence"/>
</dbReference>
<keyword evidence="3" id="KW-0274">FAD</keyword>
<dbReference type="GO" id="GO:0016709">
    <property type="term" value="F:oxidoreductase activity, acting on paired donors, with incorporation or reduction of molecular oxygen, NAD(P)H as one donor, and incorporation of one atom of oxygen"/>
    <property type="evidence" value="ECO:0007669"/>
    <property type="project" value="UniProtKB-ARBA"/>
</dbReference>
<dbReference type="Gene3D" id="3.50.50.60">
    <property type="entry name" value="FAD/NAD(P)-binding domain"/>
    <property type="match status" value="1"/>
</dbReference>
<dbReference type="PANTHER" id="PTHR43004:SF19">
    <property type="entry name" value="BINDING MONOOXYGENASE, PUTATIVE (JCVI)-RELATED"/>
    <property type="match status" value="1"/>
</dbReference>
<name>A0A8J4EII9_9ACTN</name>
<dbReference type="PRINTS" id="PR00420">
    <property type="entry name" value="RNGMNOXGNASE"/>
</dbReference>
<dbReference type="InterPro" id="IPR050641">
    <property type="entry name" value="RIFMO-like"/>
</dbReference>
<comment type="caution">
    <text evidence="5">The sequence shown here is derived from an EMBL/GenBank/DDBJ whole genome shotgun (WGS) entry which is preliminary data.</text>
</comment>
<dbReference type="Gene3D" id="3.30.70.2450">
    <property type="match status" value="1"/>
</dbReference>
<dbReference type="Pfam" id="PF21274">
    <property type="entry name" value="Rng_hyd_C"/>
    <property type="match status" value="1"/>
</dbReference>
<accession>A0A8J4EII9</accession>
<dbReference type="Pfam" id="PF01494">
    <property type="entry name" value="FAD_binding_3"/>
    <property type="match status" value="1"/>
</dbReference>
<keyword evidence="6" id="KW-1185">Reference proteome</keyword>
<evidence type="ECO:0000256" key="2">
    <source>
        <dbReference type="ARBA" id="ARBA00022630"/>
    </source>
</evidence>
<keyword evidence="5" id="KW-0560">Oxidoreductase</keyword>
<dbReference type="InterPro" id="IPR036188">
    <property type="entry name" value="FAD/NAD-bd_sf"/>
</dbReference>
<dbReference type="PANTHER" id="PTHR43004">
    <property type="entry name" value="TRK SYSTEM POTASSIUM UPTAKE PROTEIN"/>
    <property type="match status" value="1"/>
</dbReference>
<dbReference type="SUPFAM" id="SSF51905">
    <property type="entry name" value="FAD/NAD(P)-binding domain"/>
    <property type="match status" value="1"/>
</dbReference>
<organism evidence="5 6">
    <name type="scientific">Actinocatenispora comari</name>
    <dbReference type="NCBI Taxonomy" id="2807577"/>
    <lineage>
        <taxon>Bacteria</taxon>
        <taxon>Bacillati</taxon>
        <taxon>Actinomycetota</taxon>
        <taxon>Actinomycetes</taxon>
        <taxon>Micromonosporales</taxon>
        <taxon>Micromonosporaceae</taxon>
        <taxon>Actinocatenispora</taxon>
    </lineage>
</organism>
<evidence type="ECO:0000256" key="3">
    <source>
        <dbReference type="ARBA" id="ARBA00022827"/>
    </source>
</evidence>
<evidence type="ECO:0000256" key="1">
    <source>
        <dbReference type="ARBA" id="ARBA00001974"/>
    </source>
</evidence>
<gene>
    <name evidence="5" type="ORF">NUM_01930</name>
</gene>
<dbReference type="GO" id="GO:0071949">
    <property type="term" value="F:FAD binding"/>
    <property type="evidence" value="ECO:0007669"/>
    <property type="project" value="InterPro"/>
</dbReference>
<dbReference type="InterPro" id="IPR002938">
    <property type="entry name" value="FAD-bd"/>
</dbReference>
<sequence length="490" mass="51596">MADVVIAGAGPTGLMLGCELALAGADVLILERRTGPTGESRAGGLHARTLEVLDQRGMVEPFLAEGRPLPAGHFSGLPLRLDDLPTRYPYLLVLLQAHVERLLAEHATTLGVSIRRGAEVTELRQDADGVTVTLGDGGTVTGRYLVGCDGGRSVVRHLAGIGYAGTDATLTSLLGDVELADPPAGNVFQRRTARGDYSVLGFEAGWYRVMTTQTGVRPQDGPVTLDQLRATLTEIAGTDFGLHSPRWLSRYGDTARQADRYRQGRVLLAGDAAHIHYPAGGQGLNTGVQDAVNLGWKLAAVLRGDAAETLLDTYHEERHPVGARVLDNTRAQVALGRYDAQTEALRATVAGMIAQPAVNDQLAGMVTALDVAYPLGGGHPLVGRRLPDVDLPDGRRAYQLLHPARPVLLDLGATPLAVPEGWAGAVDHMHARSAAATWRLPVLGAVPAPAAALVRPDGHVAWASSTEGDTTGLDAALATWVRQPALAAHA</sequence>
<reference evidence="6" key="1">
    <citation type="journal article" date="2021" name="Int. J. Syst. Evol. Microbiol.">
        <title>Actinocatenispora comari sp. nov., an endophytic actinomycete isolated from aerial parts of Comarum salesowianum.</title>
        <authorList>
            <person name="Oyunbileg N."/>
            <person name="Iizaka Y."/>
            <person name="Hamada M."/>
            <person name="Davaapurev B.O."/>
            <person name="Fukumoto A."/>
            <person name="Tsetseg B."/>
            <person name="Kato F."/>
            <person name="Tamura T."/>
            <person name="Batkhuu J."/>
            <person name="Anzai Y."/>
        </authorList>
    </citation>
    <scope>NUCLEOTIDE SEQUENCE [LARGE SCALE GENOMIC DNA]</scope>
    <source>
        <strain evidence="6">NUM-2625</strain>
    </source>
</reference>
<dbReference type="RefSeq" id="WP_207122549.1">
    <property type="nucleotide sequence ID" value="NZ_BOPO01000002.1"/>
</dbReference>
<comment type="cofactor">
    <cofactor evidence="1">
        <name>FAD</name>
        <dbReference type="ChEBI" id="CHEBI:57692"/>
    </cofactor>
</comment>